<dbReference type="RefSeq" id="WP_003326067.1">
    <property type="nucleotide sequence ID" value="NC_014639.1"/>
</dbReference>
<dbReference type="InterPro" id="IPR037523">
    <property type="entry name" value="VOC_core"/>
</dbReference>
<dbReference type="SUPFAM" id="SSF54593">
    <property type="entry name" value="Glyoxalase/Bleomycin resistance protein/Dihydroxybiphenyl dioxygenase"/>
    <property type="match status" value="1"/>
</dbReference>
<dbReference type="InterPro" id="IPR004360">
    <property type="entry name" value="Glyas_Fos-R_dOase_dom"/>
</dbReference>
<protein>
    <submittedName>
        <fullName evidence="2">YyaH</fullName>
    </submittedName>
</protein>
<dbReference type="Pfam" id="PF00903">
    <property type="entry name" value="Glyoxalase"/>
    <property type="match status" value="1"/>
</dbReference>
<dbReference type="Proteomes" id="UP000006867">
    <property type="component" value="Chromosome"/>
</dbReference>
<dbReference type="EMBL" id="CP002207">
    <property type="protein sequence ID" value="ADP34613.1"/>
    <property type="molecule type" value="Genomic_DNA"/>
</dbReference>
<organism evidence="2 3">
    <name type="scientific">Bacillus atrophaeus (strain 1942)</name>
    <dbReference type="NCBI Taxonomy" id="720555"/>
    <lineage>
        <taxon>Bacteria</taxon>
        <taxon>Bacillati</taxon>
        <taxon>Bacillota</taxon>
        <taxon>Bacilli</taxon>
        <taxon>Bacillales</taxon>
        <taxon>Bacillaceae</taxon>
        <taxon>Bacillus</taxon>
    </lineage>
</organism>
<proteinExistence type="predicted"/>
<dbReference type="InterPro" id="IPR051332">
    <property type="entry name" value="Fosfomycin_Res_Enzymes"/>
</dbReference>
<gene>
    <name evidence="2" type="ordered locus">BATR1942_18480</name>
</gene>
<dbReference type="PROSITE" id="PS51819">
    <property type="entry name" value="VOC"/>
    <property type="match status" value="1"/>
</dbReference>
<dbReference type="Gene3D" id="3.10.180.10">
    <property type="entry name" value="2,3-Dihydroxybiphenyl 1,2-Dioxygenase, domain 1"/>
    <property type="match status" value="1"/>
</dbReference>
<dbReference type="InterPro" id="IPR029068">
    <property type="entry name" value="Glyas_Bleomycin-R_OHBP_Dase"/>
</dbReference>
<feature type="domain" description="VOC" evidence="1">
    <location>
        <begin position="2"/>
        <end position="126"/>
    </location>
</feature>
<evidence type="ECO:0000259" key="1">
    <source>
        <dbReference type="PROSITE" id="PS51819"/>
    </source>
</evidence>
<sequence>MHIEHVAIWVRDLECMKAFYEKYFNAKSNSLYHNEKKDFKSYFLTFDNGARLEIMKKGNIDSQPSETALGWAHLAFSTGSEAEVDDLTQTLTKDGYRLVSGPRVTGDGYYESVIEDHEGNLIEITT</sequence>
<dbReference type="PANTHER" id="PTHR36113:SF1">
    <property type="entry name" value="GLYOXALASE_BLEOMYCIN RESISTANCE PROTEIN_DIOXYGENASE"/>
    <property type="match status" value="1"/>
</dbReference>
<name>A0ABM5M322_BACA1</name>
<dbReference type="PANTHER" id="PTHR36113">
    <property type="entry name" value="LYASE, PUTATIVE-RELATED-RELATED"/>
    <property type="match status" value="1"/>
</dbReference>
<keyword evidence="3" id="KW-1185">Reference proteome</keyword>
<accession>A0ABM5M322</accession>
<evidence type="ECO:0000313" key="2">
    <source>
        <dbReference type="EMBL" id="ADP34613.1"/>
    </source>
</evidence>
<evidence type="ECO:0000313" key="3">
    <source>
        <dbReference type="Proteomes" id="UP000006867"/>
    </source>
</evidence>
<reference evidence="2 3" key="1">
    <citation type="journal article" date="2011" name="Front. Microbiol.">
        <title>Genomic signatures of strain selection and enhancement in Bacillus atrophaeus var. globigii, a historical biowarfare simulant.</title>
        <authorList>
            <person name="Gibbons H.S."/>
            <person name="Broomall S.M."/>
            <person name="McNew L.A."/>
            <person name="Daligault H."/>
            <person name="Chapman C."/>
            <person name="Bruce D."/>
            <person name="Karavis M."/>
            <person name="Krepps M."/>
            <person name="McGregor P.A."/>
            <person name="Hong C."/>
            <person name="Park K.H."/>
            <person name="Akmal A."/>
            <person name="Feldman A."/>
            <person name="Lin J.S."/>
            <person name="Chang W.E."/>
            <person name="Higgs B.W."/>
            <person name="Demirev P."/>
            <person name="Lindquist J."/>
            <person name="Liem A."/>
            <person name="Fochler E."/>
            <person name="Read T.D."/>
            <person name="Tapia R."/>
            <person name="Johnson S."/>
            <person name="Bishop-Lilly K.A."/>
            <person name="Detter C."/>
            <person name="Han C."/>
            <person name="Sozhamannan S."/>
            <person name="Rosenzweig C.N."/>
            <person name="Skowronski E.W."/>
        </authorList>
    </citation>
    <scope>NUCLEOTIDE SEQUENCE [LARGE SCALE GENOMIC DNA]</scope>
    <source>
        <strain evidence="2 3">1942</strain>
    </source>
</reference>